<evidence type="ECO:0000313" key="3">
    <source>
        <dbReference type="Proteomes" id="UP001610104"/>
    </source>
</evidence>
<dbReference type="Proteomes" id="UP001610104">
    <property type="component" value="Unassembled WGS sequence"/>
</dbReference>
<keyword evidence="3" id="KW-1185">Reference proteome</keyword>
<gene>
    <name evidence="2" type="ORF">V8G56_05690</name>
</gene>
<feature type="transmembrane region" description="Helical" evidence="1">
    <location>
        <begin position="21"/>
        <end position="40"/>
    </location>
</feature>
<dbReference type="RefSeq" id="WP_395437457.1">
    <property type="nucleotide sequence ID" value="NZ_JBAWKC010000001.1"/>
</dbReference>
<evidence type="ECO:0000256" key="1">
    <source>
        <dbReference type="SAM" id="Phobius"/>
    </source>
</evidence>
<dbReference type="PANTHER" id="PTHR36970:SF1">
    <property type="entry name" value="BESTROPHIN HOMOLOG"/>
    <property type="match status" value="1"/>
</dbReference>
<sequence>MIAFTVTFFFCRYNISFDLDLTLLSIAIIFPLVFTIRGSFRRRENALEHLSDFRSSLKTLHYFFMGHERLSHEDKAEIQKILLEINTDTLAHLRNKDCTIKDLDDIVDKVYQFTVDKKEFMTRNLRDKVFRFLKDLHESIENVYAIHTHRTPISLKAYCQVFIYVFPLIYAPTIIYSISPNNSTWITYFIVLLTEFILISLYNIQNQLEYPFDNVGMDDINLDSFKIHR</sequence>
<keyword evidence="1" id="KW-1133">Transmembrane helix</keyword>
<feature type="transmembrane region" description="Helical" evidence="1">
    <location>
        <begin position="185"/>
        <end position="204"/>
    </location>
</feature>
<protein>
    <submittedName>
        <fullName evidence="2">Uncharacterized protein</fullName>
    </submittedName>
</protein>
<keyword evidence="1" id="KW-0472">Membrane</keyword>
<comment type="caution">
    <text evidence="2">The sequence shown here is derived from an EMBL/GenBank/DDBJ whole genome shotgun (WGS) entry which is preliminary data.</text>
</comment>
<organism evidence="2 3">
    <name type="scientific">Gaetbulibacter aquiaggeris</name>
    <dbReference type="NCBI Taxonomy" id="1735373"/>
    <lineage>
        <taxon>Bacteria</taxon>
        <taxon>Pseudomonadati</taxon>
        <taxon>Bacteroidota</taxon>
        <taxon>Flavobacteriia</taxon>
        <taxon>Flavobacteriales</taxon>
        <taxon>Flavobacteriaceae</taxon>
        <taxon>Gaetbulibacter</taxon>
    </lineage>
</organism>
<evidence type="ECO:0000313" key="2">
    <source>
        <dbReference type="EMBL" id="MFH6768218.1"/>
    </source>
</evidence>
<proteinExistence type="predicted"/>
<keyword evidence="1" id="KW-0812">Transmembrane</keyword>
<feature type="transmembrane region" description="Helical" evidence="1">
    <location>
        <begin position="157"/>
        <end position="179"/>
    </location>
</feature>
<reference evidence="2 3" key="1">
    <citation type="submission" date="2024-02" db="EMBL/GenBank/DDBJ databases">
        <title>A Gaetbulibacter species isolated from tidal flats and genomic insights of their niches.</title>
        <authorList>
            <person name="Ye Y."/>
        </authorList>
    </citation>
    <scope>NUCLEOTIDE SEQUENCE [LARGE SCALE GENOMIC DNA]</scope>
    <source>
        <strain evidence="2 3">KEM-8</strain>
    </source>
</reference>
<dbReference type="PANTHER" id="PTHR36970">
    <property type="entry name" value="UNNAMED PRODUCT"/>
    <property type="match status" value="1"/>
</dbReference>
<accession>A0ABW7MPB2</accession>
<dbReference type="EMBL" id="JBAWKC010000001">
    <property type="protein sequence ID" value="MFH6768218.1"/>
    <property type="molecule type" value="Genomic_DNA"/>
</dbReference>
<name>A0ABW7MPB2_9FLAO</name>